<dbReference type="EMBL" id="BOOQ01000015">
    <property type="protein sequence ID" value="GII46117.1"/>
    <property type="molecule type" value="Genomic_DNA"/>
</dbReference>
<feature type="region of interest" description="Disordered" evidence="1">
    <location>
        <begin position="1"/>
        <end position="39"/>
    </location>
</feature>
<evidence type="ECO:0000259" key="2">
    <source>
        <dbReference type="SMART" id="SM00226"/>
    </source>
</evidence>
<feature type="domain" description="Phosphotyrosine protein phosphatase I" evidence="2">
    <location>
        <begin position="46"/>
        <end position="192"/>
    </location>
</feature>
<organism evidence="3 4">
    <name type="scientific">Planotetraspora silvatica</name>
    <dbReference type="NCBI Taxonomy" id="234614"/>
    <lineage>
        <taxon>Bacteria</taxon>
        <taxon>Bacillati</taxon>
        <taxon>Actinomycetota</taxon>
        <taxon>Actinomycetes</taxon>
        <taxon>Streptosporangiales</taxon>
        <taxon>Streptosporangiaceae</taxon>
        <taxon>Planotetraspora</taxon>
    </lineage>
</organism>
<dbReference type="InterPro" id="IPR036196">
    <property type="entry name" value="Ptyr_pPase_sf"/>
</dbReference>
<evidence type="ECO:0000313" key="3">
    <source>
        <dbReference type="EMBL" id="GII46117.1"/>
    </source>
</evidence>
<dbReference type="Gene3D" id="3.40.50.2300">
    <property type="match status" value="1"/>
</dbReference>
<comment type="caution">
    <text evidence="3">The sequence shown here is derived from an EMBL/GenBank/DDBJ whole genome shotgun (WGS) entry which is preliminary data.</text>
</comment>
<evidence type="ECO:0000313" key="4">
    <source>
        <dbReference type="Proteomes" id="UP000644610"/>
    </source>
</evidence>
<dbReference type="PANTHER" id="PTHR11717">
    <property type="entry name" value="LOW MOLECULAR WEIGHT PROTEIN TYROSINE PHOSPHATASE"/>
    <property type="match status" value="1"/>
</dbReference>
<dbReference type="GO" id="GO:0004725">
    <property type="term" value="F:protein tyrosine phosphatase activity"/>
    <property type="evidence" value="ECO:0007669"/>
    <property type="project" value="TreeGrafter"/>
</dbReference>
<evidence type="ECO:0000256" key="1">
    <source>
        <dbReference type="SAM" id="MobiDB-lite"/>
    </source>
</evidence>
<accession>A0A8J3XLA4</accession>
<dbReference type="Pfam" id="PF01451">
    <property type="entry name" value="LMWPc"/>
    <property type="match status" value="1"/>
</dbReference>
<dbReference type="InterPro" id="IPR050438">
    <property type="entry name" value="LMW_PTPase"/>
</dbReference>
<gene>
    <name evidence="3" type="ORF">Psi02_25410</name>
</gene>
<name>A0A8J3XLA4_9ACTN</name>
<dbReference type="AlphaFoldDB" id="A0A8J3XLA4"/>
<dbReference type="PANTHER" id="PTHR11717:SF31">
    <property type="entry name" value="LOW MOLECULAR WEIGHT PROTEIN-TYROSINE-PHOSPHATASE ETP-RELATED"/>
    <property type="match status" value="1"/>
</dbReference>
<feature type="compositionally biased region" description="Basic and acidic residues" evidence="1">
    <location>
        <begin position="1"/>
        <end position="19"/>
    </location>
</feature>
<keyword evidence="4" id="KW-1185">Reference proteome</keyword>
<protein>
    <recommendedName>
        <fullName evidence="2">Phosphotyrosine protein phosphatase I domain-containing protein</fullName>
    </recommendedName>
</protein>
<sequence>MGRDARSPDDLPRLTHYNDQDGDMAATRPDGGVPSGTPARPFETTFRILFVCTGNVCRSPMAEGLARAMLGPGSPLVVASAGIRSEPGRPMTERARRAVVKLGGEPHAAFASRRLTPDLVAGADLVLGAGVRHRAESVAMHPAAAAHAFTIAEFGALAAAVHPWRVVHLADPVERMRALVAEVRAQRGLILVDQPDIPDPNGRSRRRHREAGRRIAEALNGPFRLLTAAVPESQASTGVLASAAS</sequence>
<dbReference type="SUPFAM" id="SSF52788">
    <property type="entry name" value="Phosphotyrosine protein phosphatases I"/>
    <property type="match status" value="1"/>
</dbReference>
<reference evidence="3" key="1">
    <citation type="submission" date="2021-01" db="EMBL/GenBank/DDBJ databases">
        <title>Whole genome shotgun sequence of Planotetraspora silvatica NBRC 100141.</title>
        <authorList>
            <person name="Komaki H."/>
            <person name="Tamura T."/>
        </authorList>
    </citation>
    <scope>NUCLEOTIDE SEQUENCE</scope>
    <source>
        <strain evidence="3">NBRC 100141</strain>
    </source>
</reference>
<dbReference type="SMART" id="SM00226">
    <property type="entry name" value="LMWPc"/>
    <property type="match status" value="1"/>
</dbReference>
<dbReference type="InterPro" id="IPR023485">
    <property type="entry name" value="Ptyr_pPase"/>
</dbReference>
<proteinExistence type="predicted"/>
<dbReference type="Proteomes" id="UP000644610">
    <property type="component" value="Unassembled WGS sequence"/>
</dbReference>